<comment type="caution">
    <text evidence="1">The sequence shown here is derived from an EMBL/GenBank/DDBJ whole genome shotgun (WGS) entry which is preliminary data.</text>
</comment>
<gene>
    <name evidence="1" type="ORF">KUCAC02_001159</name>
</gene>
<reference evidence="1" key="1">
    <citation type="submission" date="2022-05" db="EMBL/GenBank/DDBJ databases">
        <title>Chromosome-level genome of Chaenocephalus aceratus.</title>
        <authorList>
            <person name="Park H."/>
        </authorList>
    </citation>
    <scope>NUCLEOTIDE SEQUENCE</scope>
    <source>
        <strain evidence="1">KU_202001</strain>
    </source>
</reference>
<dbReference type="EMBL" id="CM043786">
    <property type="protein sequence ID" value="KAI4831623.1"/>
    <property type="molecule type" value="Genomic_DNA"/>
</dbReference>
<protein>
    <submittedName>
        <fullName evidence="1">Uncharacterized protein</fullName>
    </submittedName>
</protein>
<organism evidence="1 2">
    <name type="scientific">Chaenocephalus aceratus</name>
    <name type="common">Blackfin icefish</name>
    <name type="synonym">Chaenichthys aceratus</name>
    <dbReference type="NCBI Taxonomy" id="36190"/>
    <lineage>
        <taxon>Eukaryota</taxon>
        <taxon>Metazoa</taxon>
        <taxon>Chordata</taxon>
        <taxon>Craniata</taxon>
        <taxon>Vertebrata</taxon>
        <taxon>Euteleostomi</taxon>
        <taxon>Actinopterygii</taxon>
        <taxon>Neopterygii</taxon>
        <taxon>Teleostei</taxon>
        <taxon>Neoteleostei</taxon>
        <taxon>Acanthomorphata</taxon>
        <taxon>Eupercaria</taxon>
        <taxon>Perciformes</taxon>
        <taxon>Notothenioidei</taxon>
        <taxon>Channichthyidae</taxon>
        <taxon>Chaenocephalus</taxon>
    </lineage>
</organism>
<evidence type="ECO:0000313" key="1">
    <source>
        <dbReference type="EMBL" id="KAI4831623.1"/>
    </source>
</evidence>
<dbReference type="Proteomes" id="UP001057452">
    <property type="component" value="Chromosome 2"/>
</dbReference>
<evidence type="ECO:0000313" key="2">
    <source>
        <dbReference type="Proteomes" id="UP001057452"/>
    </source>
</evidence>
<sequence length="355" mass="40811">MDTLLLTPFSKEVSILFENERRCDMQIDSFETKAWITYLLFCLKRHLLSSPEGVGDGTEQFGAEQESSERDKQDSLKCSASPKKHKKHKKHKSKKKKKRYREKEESTSESGPEEDGGTKLQPRKGTPTEAEKEQDPQRRGEPTMNPYSPPTVHQKTLTLLRWTQTRLRVPSKQKSGRTLTAGRTKQKSGRTLTAGRTKQRKQTEENQVLEHPSPLQLSRPLHQNPPALGHFSEIPSEEEEETIPTEEERNKVLQKAEKISVTKQEPQEGVQIQEPSKNRRSRSRSGGRRSRKSRSPSPSRGRRRPTYSQRDRWKREPSHSPVLILRKNRSPNRNCAVPATALIASVNWIKSSCWK</sequence>
<accession>A0ACB9XXS7</accession>
<keyword evidence="2" id="KW-1185">Reference proteome</keyword>
<proteinExistence type="predicted"/>
<name>A0ACB9XXS7_CHAAC</name>